<dbReference type="HOGENOM" id="CLU_030136_0_0_1"/>
<dbReference type="PANTHER" id="PTHR36786">
    <property type="entry name" value="2-ISOPROPYLMALATE SYNTHASE"/>
    <property type="match status" value="1"/>
</dbReference>
<dbReference type="Proteomes" id="UP000006038">
    <property type="component" value="Unassembled WGS sequence"/>
</dbReference>
<dbReference type="PANTHER" id="PTHR36786:SF1">
    <property type="entry name" value="2-ISOPROPYLMALATE SYNTHASE"/>
    <property type="match status" value="1"/>
</dbReference>
<dbReference type="GeneID" id="102700495"/>
<dbReference type="EnsemblPlants" id="OB02G23970.1">
    <property type="protein sequence ID" value="OB02G23970.1"/>
    <property type="gene ID" value="OB02G23970"/>
</dbReference>
<dbReference type="OMA" id="MMMANLC"/>
<evidence type="ECO:0000259" key="1">
    <source>
        <dbReference type="Pfam" id="PF25104"/>
    </source>
</evidence>
<dbReference type="eggNOG" id="ENOG502QSWA">
    <property type="taxonomic scope" value="Eukaryota"/>
</dbReference>
<dbReference type="Pfam" id="PF25104">
    <property type="entry name" value="DUF7812"/>
    <property type="match status" value="1"/>
</dbReference>
<evidence type="ECO:0000313" key="2">
    <source>
        <dbReference type="EnsemblPlants" id="OB02G23970.1"/>
    </source>
</evidence>
<gene>
    <name evidence="2" type="primary">LOC102700495</name>
</gene>
<keyword evidence="3" id="KW-1185">Reference proteome</keyword>
<proteinExistence type="predicted"/>
<evidence type="ECO:0000313" key="3">
    <source>
        <dbReference type="Proteomes" id="UP000006038"/>
    </source>
</evidence>
<reference evidence="2" key="1">
    <citation type="submission" date="2013-04" db="UniProtKB">
        <authorList>
            <consortium name="EnsemblPlants"/>
        </authorList>
    </citation>
    <scope>IDENTIFICATION</scope>
</reference>
<protein>
    <recommendedName>
        <fullName evidence="1">DUF7812 domain-containing protein</fullName>
    </recommendedName>
</protein>
<dbReference type="AlphaFoldDB" id="J3LCN0"/>
<dbReference type="KEGG" id="obr:102700495"/>
<feature type="domain" description="DUF7812" evidence="1">
    <location>
        <begin position="75"/>
        <end position="448"/>
    </location>
</feature>
<accession>J3LCN0</accession>
<dbReference type="RefSeq" id="XP_006647317.1">
    <property type="nucleotide sequence ID" value="XM_006647254.3"/>
</dbReference>
<dbReference type="InterPro" id="IPR056714">
    <property type="entry name" value="DUF7812"/>
</dbReference>
<dbReference type="Gramene" id="OB02G23970.1">
    <property type="protein sequence ID" value="OB02G23970.1"/>
    <property type="gene ID" value="OB02G23970"/>
</dbReference>
<dbReference type="OrthoDB" id="1882119at2759"/>
<organism evidence="2">
    <name type="scientific">Oryza brachyantha</name>
    <name type="common">malo sina</name>
    <dbReference type="NCBI Taxonomy" id="4533"/>
    <lineage>
        <taxon>Eukaryota</taxon>
        <taxon>Viridiplantae</taxon>
        <taxon>Streptophyta</taxon>
        <taxon>Embryophyta</taxon>
        <taxon>Tracheophyta</taxon>
        <taxon>Spermatophyta</taxon>
        <taxon>Magnoliopsida</taxon>
        <taxon>Liliopsida</taxon>
        <taxon>Poales</taxon>
        <taxon>Poaceae</taxon>
        <taxon>BOP clade</taxon>
        <taxon>Oryzoideae</taxon>
        <taxon>Oryzeae</taxon>
        <taxon>Oryzinae</taxon>
        <taxon>Oryza</taxon>
    </lineage>
</organism>
<sequence>MPGAGELEGARRLSDLAFDELSRLDLFSTSCSAPPPADLPQLLRLCLLSLPSSADSDLAFRRCTSLLVSLRGILSRNPGPSLLPALEVFLENIVSCNQLMSYFTVANAAMPKHSRVASVGSVCRGGNHFVLELMSHHFISAVQDEESFLSALSWSVKTKLEIPQIGFSGALSLLQKSYLLSSSPAIQAHFLLLACKCVGNGDLDMHLLAFEHAMNVYLSYLPALGVFRRTTSVKSSLVCFMETRPLNSCIQAATHQNLTCDINRLLSFCKLHSSDDLPTNDSDIASFIEEIQQLLHVESRQDIVTAVKSIVSNAIVLAKEEEMGRLDLNVSEGIICLAAALKLMASSFLQIMHGIRKIRVADASQITHYLEPSKLFNFISETIHLLGHYEANELERNDLFDTIGNPGDRELGAMLMLSHFATLSVHCLRMKFGFLWKGCIFMMMMANLCATEICRVLIDGLKESGVCCAGQDATLKGCIPRRSSTEIALRFKNIQKVYSQDKLGHGSGEGCSSDTLRRCTSTNGRDDVRAFLKYLPGYDENSSDDLLDFIECTPGLDCSNFWTQHKKFKKYKDEKWIRSKRQYSMRRLRTSKRWFK</sequence>
<name>J3LCN0_ORYBR</name>